<evidence type="ECO:0000256" key="7">
    <source>
        <dbReference type="ARBA" id="ARBA00022563"/>
    </source>
</evidence>
<evidence type="ECO:0000256" key="14">
    <source>
        <dbReference type="ARBA" id="ARBA00023128"/>
    </source>
</evidence>
<comment type="pathway">
    <text evidence="4 17">Cofactor biosynthesis; tetrahydrofolylpolyglutamate biosynthesis.</text>
</comment>
<feature type="binding site" evidence="18">
    <location>
        <position position="419"/>
    </location>
    <ligand>
        <name>ATP</name>
        <dbReference type="ChEBI" id="CHEBI:30616"/>
    </ligand>
</feature>
<dbReference type="UniPathway" id="UPA00850"/>
<accession>A0A1Y2GU26</accession>
<evidence type="ECO:0000256" key="13">
    <source>
        <dbReference type="ARBA" id="ARBA00022842"/>
    </source>
</evidence>
<comment type="caution">
    <text evidence="20">The sequence shown here is derived from an EMBL/GenBank/DDBJ whole genome shotgun (WGS) entry which is preliminary data.</text>
</comment>
<evidence type="ECO:0000256" key="3">
    <source>
        <dbReference type="ARBA" id="ARBA00004496"/>
    </source>
</evidence>
<evidence type="ECO:0000313" key="20">
    <source>
        <dbReference type="EMBL" id="ORZ21849.1"/>
    </source>
</evidence>
<evidence type="ECO:0000256" key="19">
    <source>
        <dbReference type="PIRSR" id="PIRSR038895-2"/>
    </source>
</evidence>
<keyword evidence="11" id="KW-0999">Mitochondrion inner membrane</keyword>
<dbReference type="InterPro" id="IPR023600">
    <property type="entry name" value="Folylpolyglutamate_synth_euk"/>
</dbReference>
<evidence type="ECO:0000256" key="17">
    <source>
        <dbReference type="PIRNR" id="PIRNR038895"/>
    </source>
</evidence>
<organism evidence="20 21">
    <name type="scientific">Lobosporangium transversale</name>
    <dbReference type="NCBI Taxonomy" id="64571"/>
    <lineage>
        <taxon>Eukaryota</taxon>
        <taxon>Fungi</taxon>
        <taxon>Fungi incertae sedis</taxon>
        <taxon>Mucoromycota</taxon>
        <taxon>Mortierellomycotina</taxon>
        <taxon>Mortierellomycetes</taxon>
        <taxon>Mortierellales</taxon>
        <taxon>Mortierellaceae</taxon>
        <taxon>Lobosporangium</taxon>
    </lineage>
</organism>
<evidence type="ECO:0000256" key="12">
    <source>
        <dbReference type="ARBA" id="ARBA00022840"/>
    </source>
</evidence>
<comment type="similarity">
    <text evidence="5 17">Belongs to the folylpolyglutamate synthase family.</text>
</comment>
<keyword evidence="21" id="KW-1185">Reference proteome</keyword>
<dbReference type="InterPro" id="IPR018109">
    <property type="entry name" value="Folylpolyglutamate_synth_CS"/>
</dbReference>
<dbReference type="InterPro" id="IPR036565">
    <property type="entry name" value="Mur-like_cat_sf"/>
</dbReference>
<dbReference type="Gene3D" id="3.40.1190.10">
    <property type="entry name" value="Mur-like, catalytic domain"/>
    <property type="match status" value="1"/>
</dbReference>
<evidence type="ECO:0000256" key="8">
    <source>
        <dbReference type="ARBA" id="ARBA00022598"/>
    </source>
</evidence>
<dbReference type="GO" id="GO:0005524">
    <property type="term" value="F:ATP binding"/>
    <property type="evidence" value="ECO:0007669"/>
    <property type="project" value="UniProtKB-KW"/>
</dbReference>
<comment type="function">
    <text evidence="17">Catalyzes conversion of folates to polyglutamate derivatives allowing concentration of folate compounds in the cell and the intracellular retention of these cofactors, which are important substrates for most of the folate-dependent enzymes that are involved in one-carbon transfer reactions involved in purine, pyrimidine and amino acid synthesis.</text>
</comment>
<evidence type="ECO:0000256" key="5">
    <source>
        <dbReference type="ARBA" id="ARBA00008276"/>
    </source>
</evidence>
<feature type="binding site" evidence="19">
    <location>
        <position position="272"/>
    </location>
    <ligand>
        <name>Mg(2+)</name>
        <dbReference type="ChEBI" id="CHEBI:18420"/>
        <label>1</label>
    </ligand>
</feature>
<dbReference type="GO" id="GO:0005759">
    <property type="term" value="C:mitochondrial matrix"/>
    <property type="evidence" value="ECO:0007669"/>
    <property type="project" value="UniProtKB-SubCell"/>
</dbReference>
<dbReference type="RefSeq" id="XP_021883100.1">
    <property type="nucleotide sequence ID" value="XM_022023607.1"/>
</dbReference>
<evidence type="ECO:0000256" key="11">
    <source>
        <dbReference type="ARBA" id="ARBA00022792"/>
    </source>
</evidence>
<comment type="subcellular location">
    <subcellularLocation>
        <location evidence="3">Cytoplasm</location>
    </subcellularLocation>
    <subcellularLocation>
        <location evidence="1">Mitochondrion inner membrane</location>
    </subcellularLocation>
    <subcellularLocation>
        <location evidence="2">Mitochondrion matrix</location>
    </subcellularLocation>
</comment>
<dbReference type="GO" id="GO:0005743">
    <property type="term" value="C:mitochondrial inner membrane"/>
    <property type="evidence" value="ECO:0007669"/>
    <property type="project" value="UniProtKB-SubCell"/>
</dbReference>
<dbReference type="GO" id="GO:0004326">
    <property type="term" value="F:tetrahydrofolylpolyglutamate synthase activity"/>
    <property type="evidence" value="ECO:0007669"/>
    <property type="project" value="UniProtKB-EC"/>
</dbReference>
<keyword evidence="12 18" id="KW-0067">ATP-binding</keyword>
<keyword evidence="14" id="KW-0496">Mitochondrion</keyword>
<dbReference type="InterPro" id="IPR001645">
    <property type="entry name" value="Folylpolyglutamate_synth"/>
</dbReference>
<feature type="binding site" evidence="18">
    <location>
        <position position="436"/>
    </location>
    <ligand>
        <name>ATP</name>
        <dbReference type="ChEBI" id="CHEBI:30616"/>
    </ligand>
</feature>
<evidence type="ECO:0000256" key="1">
    <source>
        <dbReference type="ARBA" id="ARBA00004273"/>
    </source>
</evidence>
<evidence type="ECO:0000256" key="2">
    <source>
        <dbReference type="ARBA" id="ARBA00004305"/>
    </source>
</evidence>
<dbReference type="InterPro" id="IPR036615">
    <property type="entry name" value="Mur_ligase_C_dom_sf"/>
</dbReference>
<sequence length="607" mass="66978">MFIVRHRTRALFCHRSPISSPIPLSRQLHPLFRVSNTCVASASTFHRGPSSFSSPLLFSTRTIPIPHCRLIRRSGSIATTTHLFIFQNYSTRTEFLQQDRHALLNKRIKTFAAPMPRSYADAVNKLNGLQTNFAALNDSKKSTKASLPQMLDFVARTGYQPEDFDELNLIHVTGTKGKGSTCALTESILRNYEGSKKIKTGLYTSPHLMEVRERIRINGVPLSQELFAKYFFEIWDRFESSGDKSKPGYFRYLTTLAFHVFKQEKVDAAIMEVGIGGTYDSTNIIIKPVVCAVAALGIDHVSVLGSTLGEIAWNKGGIFKRGVPAITTEQPEEGLSVLKSRAEELGAEFFKIIPPFSNVELGDVTIGLNGKHQVSNAALASAICRIWIEKVLGDKIEESNESIPKAFIKGLTNARWPGRGQIMVRDDKPKIKWFFDGAHTAESTTVCAAWFKDVSQSNLHGTVKRVLIFNCTGPRDGDKLLGPLAKIHSVVHFDQAVFTPTITFASNTYKGDLVNNTAPIDPELTTQKTLAECWTRQLALASGLESGTQQADQVNTTVLPSIEHSVIWVDDYVKSQVEQGVDQVQVLVTGSLHLVGGLQSVLGCEVA</sequence>
<dbReference type="EMBL" id="MCFF01000011">
    <property type="protein sequence ID" value="ORZ21849.1"/>
    <property type="molecule type" value="Genomic_DNA"/>
</dbReference>
<feature type="binding site" evidence="19">
    <location>
        <position position="300"/>
    </location>
    <ligand>
        <name>Mg(2+)</name>
        <dbReference type="ChEBI" id="CHEBI:18420"/>
        <label>1</label>
    </ligand>
</feature>
<evidence type="ECO:0000256" key="4">
    <source>
        <dbReference type="ARBA" id="ARBA00005150"/>
    </source>
</evidence>
<dbReference type="InParanoid" id="A0A1Y2GU26"/>
<dbReference type="STRING" id="64571.A0A1Y2GU26"/>
<keyword evidence="15" id="KW-0472">Membrane</keyword>
<dbReference type="GO" id="GO:0005829">
    <property type="term" value="C:cytosol"/>
    <property type="evidence" value="ECO:0007669"/>
    <property type="project" value="TreeGrafter"/>
</dbReference>
<evidence type="ECO:0000256" key="9">
    <source>
        <dbReference type="ARBA" id="ARBA00022723"/>
    </source>
</evidence>
<evidence type="ECO:0000256" key="16">
    <source>
        <dbReference type="ARBA" id="ARBA00047493"/>
    </source>
</evidence>
<dbReference type="GO" id="GO:0046872">
    <property type="term" value="F:metal ion binding"/>
    <property type="evidence" value="ECO:0007669"/>
    <property type="project" value="UniProtKB-KW"/>
</dbReference>
<keyword evidence="9 19" id="KW-0479">Metal-binding</keyword>
<dbReference type="Proteomes" id="UP000193648">
    <property type="component" value="Unassembled WGS sequence"/>
</dbReference>
<dbReference type="SUPFAM" id="SSF53623">
    <property type="entry name" value="MurD-like peptide ligases, catalytic domain"/>
    <property type="match status" value="1"/>
</dbReference>
<reference evidence="20 21" key="1">
    <citation type="submission" date="2016-07" db="EMBL/GenBank/DDBJ databases">
        <title>Pervasive Adenine N6-methylation of Active Genes in Fungi.</title>
        <authorList>
            <consortium name="DOE Joint Genome Institute"/>
            <person name="Mondo S.J."/>
            <person name="Dannebaum R.O."/>
            <person name="Kuo R.C."/>
            <person name="Labutti K."/>
            <person name="Haridas S."/>
            <person name="Kuo A."/>
            <person name="Salamov A."/>
            <person name="Ahrendt S.R."/>
            <person name="Lipzen A."/>
            <person name="Sullivan W."/>
            <person name="Andreopoulos W.B."/>
            <person name="Clum A."/>
            <person name="Lindquist E."/>
            <person name="Daum C."/>
            <person name="Ramamoorthy G.K."/>
            <person name="Gryganskyi A."/>
            <person name="Culley D."/>
            <person name="Magnuson J.K."/>
            <person name="James T.Y."/>
            <person name="O'Malley M.A."/>
            <person name="Stajich J.E."/>
            <person name="Spatafora J.W."/>
            <person name="Visel A."/>
            <person name="Grigoriev I.V."/>
        </authorList>
    </citation>
    <scope>NUCLEOTIDE SEQUENCE [LARGE SCALE GENOMIC DNA]</scope>
    <source>
        <strain evidence="20 21">NRRL 3116</strain>
    </source>
</reference>
<gene>
    <name evidence="20" type="ORF">BCR41DRAFT_350113</name>
</gene>
<dbReference type="OrthoDB" id="5212574at2759"/>
<dbReference type="NCBIfam" id="TIGR01499">
    <property type="entry name" value="folC"/>
    <property type="match status" value="1"/>
</dbReference>
<evidence type="ECO:0000256" key="6">
    <source>
        <dbReference type="ARBA" id="ARBA00022490"/>
    </source>
</evidence>
<comment type="cofactor">
    <cofactor evidence="17">
        <name>a monovalent cation</name>
        <dbReference type="ChEBI" id="CHEBI:60242"/>
    </cofactor>
    <text evidence="17">A monovalent cation.</text>
</comment>
<evidence type="ECO:0000313" key="21">
    <source>
        <dbReference type="Proteomes" id="UP000193648"/>
    </source>
</evidence>
<dbReference type="PANTHER" id="PTHR11136">
    <property type="entry name" value="FOLYLPOLYGLUTAMATE SYNTHASE-RELATED"/>
    <property type="match status" value="1"/>
</dbReference>
<dbReference type="PANTHER" id="PTHR11136:SF5">
    <property type="entry name" value="FOLYLPOLYGLUTAMATE SYNTHASE, MITOCHONDRIAL"/>
    <property type="match status" value="1"/>
</dbReference>
<dbReference type="AlphaFoldDB" id="A0A1Y2GU26"/>
<keyword evidence="8 17" id="KW-0436">Ligase</keyword>
<feature type="binding site" evidence="19">
    <location>
        <position position="205"/>
    </location>
    <ligand>
        <name>Mg(2+)</name>
        <dbReference type="ChEBI" id="CHEBI:18420"/>
        <label>1</label>
    </ligand>
</feature>
<dbReference type="GO" id="GO:0006730">
    <property type="term" value="P:one-carbon metabolic process"/>
    <property type="evidence" value="ECO:0007669"/>
    <property type="project" value="UniProtKB-KW"/>
</dbReference>
<dbReference type="PROSITE" id="PS01012">
    <property type="entry name" value="FOLYLPOLYGLU_SYNT_2"/>
    <property type="match status" value="1"/>
</dbReference>
<evidence type="ECO:0000256" key="18">
    <source>
        <dbReference type="PIRSR" id="PIRSR038895-1"/>
    </source>
</evidence>
<proteinExistence type="inferred from homology"/>
<dbReference type="EC" id="6.3.2.17" evidence="17"/>
<evidence type="ECO:0000256" key="15">
    <source>
        <dbReference type="ARBA" id="ARBA00023136"/>
    </source>
</evidence>
<dbReference type="PROSITE" id="PS01011">
    <property type="entry name" value="FOLYLPOLYGLU_SYNT_1"/>
    <property type="match status" value="1"/>
</dbReference>
<comment type="catalytic activity">
    <reaction evidence="16 17">
        <text>(6S)-5,6,7,8-tetrahydrofolyl-(gamma-L-Glu)(n) + L-glutamate + ATP = (6S)-5,6,7,8-tetrahydrofolyl-(gamma-L-Glu)(n+1) + ADP + phosphate + H(+)</text>
        <dbReference type="Rhea" id="RHEA:10580"/>
        <dbReference type="Rhea" id="RHEA-COMP:14738"/>
        <dbReference type="Rhea" id="RHEA-COMP:14740"/>
        <dbReference type="ChEBI" id="CHEBI:15378"/>
        <dbReference type="ChEBI" id="CHEBI:29985"/>
        <dbReference type="ChEBI" id="CHEBI:30616"/>
        <dbReference type="ChEBI" id="CHEBI:43474"/>
        <dbReference type="ChEBI" id="CHEBI:141005"/>
        <dbReference type="ChEBI" id="CHEBI:456216"/>
        <dbReference type="EC" id="6.3.2.17"/>
    </reaction>
</comment>
<keyword evidence="7 17" id="KW-0554">One-carbon metabolism</keyword>
<dbReference type="FunCoup" id="A0A1Y2GU26">
    <property type="interactions" value="493"/>
</dbReference>
<keyword evidence="6" id="KW-0963">Cytoplasm</keyword>
<protein>
    <recommendedName>
        <fullName evidence="17">Folylpolyglutamate synthase</fullName>
        <ecNumber evidence="17">6.3.2.17</ecNumber>
    </recommendedName>
    <alternativeName>
        <fullName evidence="17">Folylpoly-gamma-glutamate synthetase</fullName>
    </alternativeName>
    <alternativeName>
        <fullName evidence="17">Tetrahydrofolylpolyglutamate synthase</fullName>
    </alternativeName>
</protein>
<evidence type="ECO:0000256" key="10">
    <source>
        <dbReference type="ARBA" id="ARBA00022741"/>
    </source>
</evidence>
<dbReference type="GeneID" id="33565451"/>
<keyword evidence="13 19" id="KW-0460">Magnesium</keyword>
<dbReference type="SUPFAM" id="SSF53244">
    <property type="entry name" value="MurD-like peptide ligases, peptide-binding domain"/>
    <property type="match status" value="1"/>
</dbReference>
<name>A0A1Y2GU26_9FUNG</name>
<dbReference type="Gene3D" id="3.90.190.20">
    <property type="entry name" value="Mur ligase, C-terminal domain"/>
    <property type="match status" value="1"/>
</dbReference>
<dbReference type="PIRSF" id="PIRSF038895">
    <property type="entry name" value="FPGS"/>
    <property type="match status" value="1"/>
</dbReference>
<keyword evidence="10 18" id="KW-0547">Nucleotide-binding</keyword>